<proteinExistence type="predicted"/>
<keyword evidence="2" id="KW-1185">Reference proteome</keyword>
<comment type="caution">
    <text evidence="1">The sequence shown here is derived from an EMBL/GenBank/DDBJ whole genome shotgun (WGS) entry which is preliminary data.</text>
</comment>
<sequence length="117" mass="13145">MHYTSSLVSHSIPIQKGSLDRVLDVLASHDHSFLLVRCAAQRWMGSNGTMTDVCEIFIRNDALKIIASDLLATGKWRIKKSEAEASHGHDLIDKCDADLVLQRPHTENQNEFNYLAL</sequence>
<dbReference type="EMBL" id="JAANER010000007">
    <property type="protein sequence ID" value="KAG9187287.1"/>
    <property type="molecule type" value="Genomic_DNA"/>
</dbReference>
<protein>
    <submittedName>
        <fullName evidence="1">Uncharacterized protein</fullName>
    </submittedName>
</protein>
<organism evidence="1 2">
    <name type="scientific">Alternaria panax</name>
    <dbReference type="NCBI Taxonomy" id="48097"/>
    <lineage>
        <taxon>Eukaryota</taxon>
        <taxon>Fungi</taxon>
        <taxon>Dikarya</taxon>
        <taxon>Ascomycota</taxon>
        <taxon>Pezizomycotina</taxon>
        <taxon>Dothideomycetes</taxon>
        <taxon>Pleosporomycetidae</taxon>
        <taxon>Pleosporales</taxon>
        <taxon>Pleosporineae</taxon>
        <taxon>Pleosporaceae</taxon>
        <taxon>Alternaria</taxon>
        <taxon>Alternaria sect. Panax</taxon>
    </lineage>
</organism>
<name>A0AAD4I6J6_9PLEO</name>
<dbReference type="Proteomes" id="UP001199106">
    <property type="component" value="Unassembled WGS sequence"/>
</dbReference>
<dbReference type="AlphaFoldDB" id="A0AAD4I6J6"/>
<evidence type="ECO:0000313" key="1">
    <source>
        <dbReference type="EMBL" id="KAG9187287.1"/>
    </source>
</evidence>
<accession>A0AAD4I6J6</accession>
<evidence type="ECO:0000313" key="2">
    <source>
        <dbReference type="Proteomes" id="UP001199106"/>
    </source>
</evidence>
<gene>
    <name evidence="1" type="ORF">G6011_05158</name>
</gene>
<reference evidence="1" key="1">
    <citation type="submission" date="2021-07" db="EMBL/GenBank/DDBJ databases">
        <title>Genome Resource of American Ginseng Black Spot Pathogen Alternaria panax.</title>
        <authorList>
            <person name="Qiu C."/>
            <person name="Wang W."/>
            <person name="Liu Z."/>
        </authorList>
    </citation>
    <scope>NUCLEOTIDE SEQUENCE</scope>
    <source>
        <strain evidence="1">BNCC115425</strain>
    </source>
</reference>